<dbReference type="GO" id="GO:0016554">
    <property type="term" value="P:cytidine to uridine editing"/>
    <property type="evidence" value="ECO:0007669"/>
    <property type="project" value="InterPro"/>
</dbReference>
<organism evidence="4 5">
    <name type="scientific">Dichanthelium oligosanthes</name>
    <dbReference type="NCBI Taxonomy" id="888268"/>
    <lineage>
        <taxon>Eukaryota</taxon>
        <taxon>Viridiplantae</taxon>
        <taxon>Streptophyta</taxon>
        <taxon>Embryophyta</taxon>
        <taxon>Tracheophyta</taxon>
        <taxon>Spermatophyta</taxon>
        <taxon>Magnoliopsida</taxon>
        <taxon>Liliopsida</taxon>
        <taxon>Poales</taxon>
        <taxon>Poaceae</taxon>
        <taxon>PACMAD clade</taxon>
        <taxon>Panicoideae</taxon>
        <taxon>Panicodae</taxon>
        <taxon>Paniceae</taxon>
        <taxon>Dichantheliinae</taxon>
        <taxon>Dichanthelium</taxon>
    </lineage>
</organism>
<proteinExistence type="predicted"/>
<evidence type="ECO:0000313" key="5">
    <source>
        <dbReference type="Proteomes" id="UP000095767"/>
    </source>
</evidence>
<dbReference type="GO" id="GO:0080156">
    <property type="term" value="P:mitochondrial mRNA modification"/>
    <property type="evidence" value="ECO:0007669"/>
    <property type="project" value="TreeGrafter"/>
</dbReference>
<dbReference type="STRING" id="888268.A0A1E5UJ03"/>
<dbReference type="AlphaFoldDB" id="A0A1E5UJ03"/>
<evidence type="ECO:0000259" key="3">
    <source>
        <dbReference type="Pfam" id="PF21864"/>
    </source>
</evidence>
<dbReference type="GO" id="GO:0005739">
    <property type="term" value="C:mitochondrion"/>
    <property type="evidence" value="ECO:0007669"/>
    <property type="project" value="TreeGrafter"/>
</dbReference>
<dbReference type="EMBL" id="LWDX02075630">
    <property type="protein sequence ID" value="OEL12849.1"/>
    <property type="molecule type" value="Genomic_DNA"/>
</dbReference>
<dbReference type="PANTHER" id="PTHR31346:SF5">
    <property type="entry name" value="MULTIPLE ORGANELLAR RNA EDITING FACTOR 1, MITOCHONDRIAL"/>
    <property type="match status" value="1"/>
</dbReference>
<dbReference type="OrthoDB" id="1735903at2759"/>
<evidence type="ECO:0000313" key="4">
    <source>
        <dbReference type="EMBL" id="OEL12849.1"/>
    </source>
</evidence>
<keyword evidence="2" id="KW-0812">Transmembrane</keyword>
<evidence type="ECO:0000256" key="2">
    <source>
        <dbReference type="SAM" id="Phobius"/>
    </source>
</evidence>
<accession>A0A1E5UJ03</accession>
<dbReference type="PANTHER" id="PTHR31346">
    <property type="entry name" value="MULTIPLE ORGANELLAR RNA EDITING FACTOR 2, CHLOROPLASTIC-RELATED-RELATED"/>
    <property type="match status" value="1"/>
</dbReference>
<name>A0A1E5UJ03_9POAL</name>
<comment type="caution">
    <text evidence="4">The sequence shown here is derived from an EMBL/GenBank/DDBJ whole genome shotgun (WGS) entry which is preliminary data.</text>
</comment>
<dbReference type="InterPro" id="IPR054059">
    <property type="entry name" value="MORF/ORRM1/DAG-like_MORF"/>
</dbReference>
<gene>
    <name evidence="4" type="ORF">BAE44_0026132</name>
</gene>
<reference evidence="4 5" key="1">
    <citation type="submission" date="2016-09" db="EMBL/GenBank/DDBJ databases">
        <title>The draft genome of Dichanthelium oligosanthes: A C3 panicoid grass species.</title>
        <authorList>
            <person name="Studer A.J."/>
            <person name="Schnable J.C."/>
            <person name="Brutnell T.P."/>
        </authorList>
    </citation>
    <scope>NUCLEOTIDE SEQUENCE [LARGE SCALE GENOMIC DNA]</scope>
    <source>
        <strain evidence="5">cv. Kellogg 1175</strain>
        <tissue evidence="4">Leaf</tissue>
    </source>
</reference>
<keyword evidence="1" id="KW-0809">Transit peptide</keyword>
<dbReference type="InterPro" id="IPR039206">
    <property type="entry name" value="MORF/ORRM1/DAG-like"/>
</dbReference>
<dbReference type="Proteomes" id="UP000095767">
    <property type="component" value="Unassembled WGS sequence"/>
</dbReference>
<keyword evidence="5" id="KW-1185">Reference proteome</keyword>
<keyword evidence="2" id="KW-1133">Transmembrane helix</keyword>
<keyword evidence="2" id="KW-0472">Membrane</keyword>
<dbReference type="Pfam" id="PF21864">
    <property type="entry name" value="MORF_dom"/>
    <property type="match status" value="1"/>
</dbReference>
<protein>
    <recommendedName>
        <fullName evidence="3">MORF/ORRM1/DAG-like MORF domain-containing protein</fullName>
    </recommendedName>
</protein>
<evidence type="ECO:0000256" key="1">
    <source>
        <dbReference type="ARBA" id="ARBA00022946"/>
    </source>
</evidence>
<feature type="transmembrane region" description="Helical" evidence="2">
    <location>
        <begin position="139"/>
        <end position="163"/>
    </location>
</feature>
<feature type="domain" description="MORF/ORRM1/DAG-like MORF" evidence="3">
    <location>
        <begin position="82"/>
        <end position="116"/>
    </location>
</feature>
<sequence>MALALRLRRAIVVSSTPLLRPAASASISRPFSLSPFVPVPLQLPRPWRIPGAAAGFRSTAEAAAAADSKVSPDDIPANGCDYNYWLITMKFPDPKPPREEMIETYLQTLAKVVGRNFQFTEVVQSSIGKLRFCFKDHTISFISIVLFILPCVLLAGIFVPVTYVW</sequence>